<evidence type="ECO:0000313" key="3">
    <source>
        <dbReference type="EMBL" id="MBR9971900.1"/>
    </source>
</evidence>
<dbReference type="Proteomes" id="UP000680714">
    <property type="component" value="Unassembled WGS sequence"/>
</dbReference>
<feature type="region of interest" description="Disordered" evidence="1">
    <location>
        <begin position="50"/>
        <end position="94"/>
    </location>
</feature>
<evidence type="ECO:0008006" key="5">
    <source>
        <dbReference type="Google" id="ProtNLM"/>
    </source>
</evidence>
<dbReference type="EMBL" id="JAGTUF010000007">
    <property type="protein sequence ID" value="MBR9971900.1"/>
    <property type="molecule type" value="Genomic_DNA"/>
</dbReference>
<evidence type="ECO:0000256" key="1">
    <source>
        <dbReference type="SAM" id="MobiDB-lite"/>
    </source>
</evidence>
<feature type="chain" id="PRO_5046544073" description="Secreted protein" evidence="2">
    <location>
        <begin position="25"/>
        <end position="108"/>
    </location>
</feature>
<comment type="caution">
    <text evidence="3">The sequence shown here is derived from an EMBL/GenBank/DDBJ whole genome shotgun (WGS) entry which is preliminary data.</text>
</comment>
<gene>
    <name evidence="3" type="ORF">KEC16_09250</name>
</gene>
<accession>A0ABS5IBU6</accession>
<organism evidence="3 4">
    <name type="scientific">Magnetospirillum sulfuroxidans</name>
    <dbReference type="NCBI Taxonomy" id="611300"/>
    <lineage>
        <taxon>Bacteria</taxon>
        <taxon>Pseudomonadati</taxon>
        <taxon>Pseudomonadota</taxon>
        <taxon>Alphaproteobacteria</taxon>
        <taxon>Rhodospirillales</taxon>
        <taxon>Rhodospirillaceae</taxon>
        <taxon>Magnetospirillum</taxon>
    </lineage>
</organism>
<evidence type="ECO:0000256" key="2">
    <source>
        <dbReference type="SAM" id="SignalP"/>
    </source>
</evidence>
<dbReference type="RefSeq" id="WP_211548127.1">
    <property type="nucleotide sequence ID" value="NZ_JAGTUF010000007.1"/>
</dbReference>
<feature type="compositionally biased region" description="Gly residues" evidence="1">
    <location>
        <begin position="66"/>
        <end position="78"/>
    </location>
</feature>
<dbReference type="PROSITE" id="PS51257">
    <property type="entry name" value="PROKAR_LIPOPROTEIN"/>
    <property type="match status" value="1"/>
</dbReference>
<reference evidence="3 4" key="1">
    <citation type="submission" date="2021-04" db="EMBL/GenBank/DDBJ databases">
        <title>Magnetospirillum sulfuroxidans sp. nov., a facultative chemolithoautotrophic sulfur-oxidizing alphaproteobacterium isolated from freshwater sediment and proposals for Paramagetospirillum gen. nov., and Magnetospirillaceae fam. nov.</title>
        <authorList>
            <person name="Koziaeva V."/>
            <person name="Geelhoed J.S."/>
            <person name="Sorokin D.Y."/>
            <person name="Grouzdev D.S."/>
        </authorList>
    </citation>
    <scope>NUCLEOTIDE SEQUENCE [LARGE SCALE GENOMIC DNA]</scope>
    <source>
        <strain evidence="3 4">J10</strain>
    </source>
</reference>
<feature type="signal peptide" evidence="2">
    <location>
        <begin position="1"/>
        <end position="24"/>
    </location>
</feature>
<proteinExistence type="predicted"/>
<keyword evidence="2" id="KW-0732">Signal</keyword>
<name>A0ABS5IBU6_9PROT</name>
<protein>
    <recommendedName>
        <fullName evidence="5">Secreted protein</fullName>
    </recommendedName>
</protein>
<keyword evidence="4" id="KW-1185">Reference proteome</keyword>
<sequence>MTTTLKTIAVFVGLLLLAGCAANADDTPTKTNAGYGPGWRHEQMMQARANGTFTPGPMMAAPGQMIGRGQGFGPGMRGYGPPVDANGNVDTSKLPAWCPYADQAPATE</sequence>
<evidence type="ECO:0000313" key="4">
    <source>
        <dbReference type="Proteomes" id="UP000680714"/>
    </source>
</evidence>